<protein>
    <recommendedName>
        <fullName evidence="6">NAD(P)-binding protein</fullName>
    </recommendedName>
</protein>
<evidence type="ECO:0000256" key="3">
    <source>
        <dbReference type="ARBA" id="ARBA00023002"/>
    </source>
</evidence>
<keyword evidence="2" id="KW-0521">NADP</keyword>
<dbReference type="InterPro" id="IPR002347">
    <property type="entry name" value="SDR_fam"/>
</dbReference>
<comment type="similarity">
    <text evidence="1">Belongs to the short-chain dehydrogenases/reductases (SDR) family.</text>
</comment>
<dbReference type="InterPro" id="IPR036291">
    <property type="entry name" value="NAD(P)-bd_dom_sf"/>
</dbReference>
<reference evidence="4 5" key="1">
    <citation type="submission" date="2016-06" db="EMBL/GenBank/DDBJ databases">
        <title>Evolution of pathogenesis and genome organization in the Tremellales.</title>
        <authorList>
            <person name="Cuomo C."/>
            <person name="Litvintseva A."/>
            <person name="Heitman J."/>
            <person name="Chen Y."/>
            <person name="Sun S."/>
            <person name="Springer D."/>
            <person name="Dromer F."/>
            <person name="Young S."/>
            <person name="Zeng Q."/>
            <person name="Chapman S."/>
            <person name="Gujja S."/>
            <person name="Saif S."/>
            <person name="Birren B."/>
        </authorList>
    </citation>
    <scope>NUCLEOTIDE SEQUENCE [LARGE SCALE GENOMIC DNA]</scope>
    <source>
        <strain evidence="4 5">CBS 6273</strain>
    </source>
</reference>
<dbReference type="Proteomes" id="UP000095149">
    <property type="component" value="Unassembled WGS sequence"/>
</dbReference>
<evidence type="ECO:0000256" key="1">
    <source>
        <dbReference type="ARBA" id="ARBA00006484"/>
    </source>
</evidence>
<gene>
    <name evidence="4" type="ORF">I350_01849</name>
</gene>
<keyword evidence="3" id="KW-0560">Oxidoreductase</keyword>
<dbReference type="EMBL" id="MEKH01000003">
    <property type="protein sequence ID" value="ODO09637.1"/>
    <property type="molecule type" value="Genomic_DNA"/>
</dbReference>
<proteinExistence type="inferred from homology"/>
<dbReference type="GO" id="GO:0016491">
    <property type="term" value="F:oxidoreductase activity"/>
    <property type="evidence" value="ECO:0007669"/>
    <property type="project" value="UniProtKB-KW"/>
</dbReference>
<comment type="caution">
    <text evidence="4">The sequence shown here is derived from an EMBL/GenBank/DDBJ whole genome shotgun (WGS) entry which is preliminary data.</text>
</comment>
<dbReference type="Gene3D" id="3.40.50.720">
    <property type="entry name" value="NAD(P)-binding Rossmann-like Domain"/>
    <property type="match status" value="1"/>
</dbReference>
<organism evidence="4 5">
    <name type="scientific">Cryptococcus amylolentus CBS 6273</name>
    <dbReference type="NCBI Taxonomy" id="1296118"/>
    <lineage>
        <taxon>Eukaryota</taxon>
        <taxon>Fungi</taxon>
        <taxon>Dikarya</taxon>
        <taxon>Basidiomycota</taxon>
        <taxon>Agaricomycotina</taxon>
        <taxon>Tremellomycetes</taxon>
        <taxon>Tremellales</taxon>
        <taxon>Cryptococcaceae</taxon>
        <taxon>Cryptococcus</taxon>
    </lineage>
</organism>
<dbReference type="InterPro" id="IPR051468">
    <property type="entry name" value="Fungal_SecMetab_SDRs"/>
</dbReference>
<dbReference type="OrthoDB" id="9876299at2759"/>
<evidence type="ECO:0000256" key="2">
    <source>
        <dbReference type="ARBA" id="ARBA00022857"/>
    </source>
</evidence>
<name>A0A1E3KAR7_9TREE</name>
<dbReference type="PRINTS" id="PR00081">
    <property type="entry name" value="GDHRDH"/>
</dbReference>
<dbReference type="Pfam" id="PF00106">
    <property type="entry name" value="adh_short"/>
    <property type="match status" value="1"/>
</dbReference>
<dbReference type="PANTHER" id="PTHR43544:SF7">
    <property type="entry name" value="NADB-LER2"/>
    <property type="match status" value="1"/>
</dbReference>
<accession>A0A1E3KAR7</accession>
<dbReference type="PANTHER" id="PTHR43544">
    <property type="entry name" value="SHORT-CHAIN DEHYDROGENASE/REDUCTASE"/>
    <property type="match status" value="1"/>
</dbReference>
<dbReference type="SUPFAM" id="SSF51735">
    <property type="entry name" value="NAD(P)-binding Rossmann-fold domains"/>
    <property type="match status" value="1"/>
</dbReference>
<evidence type="ECO:0000313" key="5">
    <source>
        <dbReference type="Proteomes" id="UP000095149"/>
    </source>
</evidence>
<sequence length="248" mass="26822">MSASAQKTILITGANRGVGLEIAKQYLSFGWRVVAGVRDVTKMPRLSEKEGDVVVVKIDSKSTTDAKEAIQELKTKYNITHLDIVLANAGIAPIGDLMSEASVEDLDEVLNVNTRGPLVLYQATRELLNDDGCFAVISSMLGSITPDRWARFGIYGTSKAAVNFIMRTIHAEEPKLKVLSIHPGWVETGMGVESATVAKVDAPPYTMAETVPGIVKILNNATKEDTSGWMWNLSGVIKVGVHGHEEQS</sequence>
<evidence type="ECO:0008006" key="6">
    <source>
        <dbReference type="Google" id="ProtNLM"/>
    </source>
</evidence>
<evidence type="ECO:0000313" key="4">
    <source>
        <dbReference type="EMBL" id="ODO09637.1"/>
    </source>
</evidence>
<dbReference type="GO" id="GO:0005737">
    <property type="term" value="C:cytoplasm"/>
    <property type="evidence" value="ECO:0007669"/>
    <property type="project" value="TreeGrafter"/>
</dbReference>
<dbReference type="AlphaFoldDB" id="A0A1E3KAR7"/>